<dbReference type="EMBL" id="CP029188">
    <property type="protein sequence ID" value="AWI32548.1"/>
    <property type="molecule type" value="Genomic_DNA"/>
</dbReference>
<keyword evidence="5" id="KW-1185">Reference proteome</keyword>
<feature type="compositionally biased region" description="Basic and acidic residues" evidence="1">
    <location>
        <begin position="282"/>
        <end position="294"/>
    </location>
</feature>
<sequence>MRAAVIALALAASIATAAPATAVGLDDGGNENGGSNGLTVTGLTSDQRLVQFRANRPQNVTEIGVVTGLQQDTMLVGIDYRPQDGRLYGIGNAGGVYTIDDETAQATLLHQLETALDGTHFGVDFSASANRLRIVSNTGQNLRHNVEDGNTEVDTPLTVLGASGAAYTNNDMDPFTDATLFVIDTTGDQVGIVSPPNDGLFESTGDLGVAASLPAGFDIHSSAKATNQGFASLQTAGGSTGFYRVDLLTGEATRVGEAFPVQVVDVSLPLTQDQDGDDDDGGPGKRKPENVNGS</sequence>
<dbReference type="KEGG" id="stir:DDW44_29905"/>
<feature type="domain" description="DUF4394" evidence="3">
    <location>
        <begin position="48"/>
        <end position="258"/>
    </location>
</feature>
<evidence type="ECO:0000256" key="1">
    <source>
        <dbReference type="SAM" id="MobiDB-lite"/>
    </source>
</evidence>
<dbReference type="SUPFAM" id="SSF75011">
    <property type="entry name" value="3-carboxy-cis,cis-mucoante lactonizing enzyme"/>
    <property type="match status" value="1"/>
</dbReference>
<proteinExistence type="predicted"/>
<evidence type="ECO:0000256" key="2">
    <source>
        <dbReference type="SAM" id="SignalP"/>
    </source>
</evidence>
<dbReference type="AlphaFoldDB" id="A0A2S1T1M3"/>
<protein>
    <recommendedName>
        <fullName evidence="3">DUF4394 domain-containing protein</fullName>
    </recommendedName>
</protein>
<reference evidence="4 5" key="1">
    <citation type="submission" date="2018-05" db="EMBL/GenBank/DDBJ databases">
        <title>Complete genome sequence of sponge-derived Streptomyces sp. HNM0039.</title>
        <authorList>
            <person name="Huang X."/>
            <person name="Zhou S."/>
        </authorList>
    </citation>
    <scope>NUCLEOTIDE SEQUENCE [LARGE SCALE GENOMIC DNA]</scope>
    <source>
        <strain evidence="4 5">HNM0039</strain>
    </source>
</reference>
<keyword evidence="2" id="KW-0732">Signal</keyword>
<dbReference type="Pfam" id="PF14339">
    <property type="entry name" value="DUF4394"/>
    <property type="match status" value="1"/>
</dbReference>
<organism evidence="4 5">
    <name type="scientific">Streptomyces tirandamycinicus</name>
    <dbReference type="NCBI Taxonomy" id="2174846"/>
    <lineage>
        <taxon>Bacteria</taxon>
        <taxon>Bacillati</taxon>
        <taxon>Actinomycetota</taxon>
        <taxon>Actinomycetes</taxon>
        <taxon>Kitasatosporales</taxon>
        <taxon>Streptomycetaceae</taxon>
        <taxon>Streptomyces</taxon>
    </lineage>
</organism>
<dbReference type="OrthoDB" id="531718at2"/>
<gene>
    <name evidence="4" type="ORF">DDW44_29905</name>
</gene>
<dbReference type="RefSeq" id="WP_108908439.1">
    <property type="nucleotide sequence ID" value="NZ_CP029188.1"/>
</dbReference>
<dbReference type="InterPro" id="IPR025507">
    <property type="entry name" value="DUF4394"/>
</dbReference>
<accession>A0A2S1T1M3</accession>
<feature type="signal peptide" evidence="2">
    <location>
        <begin position="1"/>
        <end position="17"/>
    </location>
</feature>
<evidence type="ECO:0000259" key="3">
    <source>
        <dbReference type="Pfam" id="PF14339"/>
    </source>
</evidence>
<feature type="region of interest" description="Disordered" evidence="1">
    <location>
        <begin position="269"/>
        <end position="294"/>
    </location>
</feature>
<name>A0A2S1T1M3_9ACTN</name>
<dbReference type="Proteomes" id="UP000244900">
    <property type="component" value="Chromosome"/>
</dbReference>
<feature type="chain" id="PRO_5015709456" description="DUF4394 domain-containing protein" evidence="2">
    <location>
        <begin position="18"/>
        <end position="294"/>
    </location>
</feature>
<evidence type="ECO:0000313" key="5">
    <source>
        <dbReference type="Proteomes" id="UP000244900"/>
    </source>
</evidence>
<evidence type="ECO:0000313" key="4">
    <source>
        <dbReference type="EMBL" id="AWI32548.1"/>
    </source>
</evidence>